<reference evidence="3" key="2">
    <citation type="submission" date="2024-02" db="EMBL/GenBank/DDBJ databases">
        <authorList>
            <consortium name="Clinical and Environmental Microbiology Branch: Whole genome sequencing antimicrobial resistance pathogens in the healthcare setting"/>
        </authorList>
    </citation>
    <scope>NUCLEOTIDE SEQUENCE</scope>
    <source>
        <strain evidence="2">2020QW-00022</strain>
    </source>
</reference>
<dbReference type="Proteomes" id="UP000216001">
    <property type="component" value="Unassembled WGS sequence"/>
</dbReference>
<evidence type="ECO:0000313" key="3">
    <source>
        <dbReference type="EMBL" id="EMR4588042.1"/>
    </source>
</evidence>
<reference evidence="4 5" key="1">
    <citation type="submission" date="2017-07" db="EMBL/GenBank/DDBJ databases">
        <title>blaIMP-27 on transferable plasmids in Proteus mirabilis and Providencia rettgeri.</title>
        <authorList>
            <person name="Potter R."/>
        </authorList>
    </citation>
    <scope>NUCLEOTIDE SEQUENCE [LARGE SCALE GENOMIC DNA]</scope>
    <source>
        <strain evidence="4 5">PR1</strain>
    </source>
</reference>
<dbReference type="EMBL" id="NOWC01000040">
    <property type="protein sequence ID" value="OZS72320.1"/>
    <property type="molecule type" value="Genomic_DNA"/>
</dbReference>
<sequence>MQNNNRLEVTEAIRQMEAGSTKPILCSCDDGNLYVVKSSASVSRKELIHEYVASVLAKKINLPIPDFAIVYVPNDIVDFLPPDLKGKLSCGYAFASQYIEDSASIAFTLAHQLIDIQKQKEIYLFDRLINNSDRSLTKLGGNVNIIYNVKKQSYYLIDHNLAFDPDCDIDMFELHVFSPRNRDWKYDMLDAISNKELIECINSSCDDALSEIPAEWIDDELSKNSISNNILHIVGRGRDGEFRSTII</sequence>
<dbReference type="InterPro" id="IPR046748">
    <property type="entry name" value="HipA_2"/>
</dbReference>
<dbReference type="EMBL" id="ABEXCJ040000001">
    <property type="protein sequence ID" value="ELR5215855.1"/>
    <property type="molecule type" value="Genomic_DNA"/>
</dbReference>
<gene>
    <name evidence="4" type="ORF">CHI95_22725</name>
    <name evidence="3" type="ORF">M0K77_000292</name>
    <name evidence="2" type="ORF">M0K77_RS01460</name>
</gene>
<evidence type="ECO:0000259" key="1">
    <source>
        <dbReference type="Pfam" id="PF20613"/>
    </source>
</evidence>
<feature type="domain" description="HipA-like kinase" evidence="1">
    <location>
        <begin position="9"/>
        <end position="245"/>
    </location>
</feature>
<dbReference type="Pfam" id="PF20613">
    <property type="entry name" value="HipA_2"/>
    <property type="match status" value="1"/>
</dbReference>
<proteinExistence type="predicted"/>
<dbReference type="AlphaFoldDB" id="A0A264VLW2"/>
<name>A0A264VLW2_PRORE</name>
<organism evidence="4 5">
    <name type="scientific">Providencia rettgeri</name>
    <dbReference type="NCBI Taxonomy" id="587"/>
    <lineage>
        <taxon>Bacteria</taxon>
        <taxon>Pseudomonadati</taxon>
        <taxon>Pseudomonadota</taxon>
        <taxon>Gammaproteobacteria</taxon>
        <taxon>Enterobacterales</taxon>
        <taxon>Morganellaceae</taxon>
        <taxon>Providencia</taxon>
    </lineage>
</organism>
<evidence type="ECO:0000313" key="5">
    <source>
        <dbReference type="Proteomes" id="UP000216001"/>
    </source>
</evidence>
<protein>
    <recommendedName>
        <fullName evidence="1">HipA-like kinase domain-containing protein</fullName>
    </recommendedName>
</protein>
<dbReference type="EMBL" id="ABEXCJ050000001">
    <property type="protein sequence ID" value="EMR4588042.1"/>
    <property type="molecule type" value="Genomic_DNA"/>
</dbReference>
<dbReference type="RefSeq" id="WP_094963045.1">
    <property type="nucleotide sequence ID" value="NZ_JBEEZN010000001.1"/>
</dbReference>
<comment type="caution">
    <text evidence="4">The sequence shown here is derived from an EMBL/GenBank/DDBJ whole genome shotgun (WGS) entry which is preliminary data.</text>
</comment>
<evidence type="ECO:0000313" key="4">
    <source>
        <dbReference type="EMBL" id="OZS72320.1"/>
    </source>
</evidence>
<accession>A0A264VLW2</accession>
<evidence type="ECO:0000313" key="2">
    <source>
        <dbReference type="EMBL" id="ELR5215855.1"/>
    </source>
</evidence>